<evidence type="ECO:0000313" key="3">
    <source>
        <dbReference type="Proteomes" id="UP000885826"/>
    </source>
</evidence>
<proteinExistence type="predicted"/>
<sequence>MLLLIVLLSQIEIHAKLDKHFINKKLTVGEPFQIILTLKYPHDLDVSTFFVDSLEPFVIIDQKNKMVREKGYVSNVYTIKAAAFKTGELEIPPFKFLYRHHDGIDTLKSNTIPIRIESVMPADMKDINDIKKAIEFPNYLPLIIAAVVIIGALLAYFAYKFLKRLKKERIMSRPLPPPWVEALAAIENIPVVEWLEKGLIKKYYYTLSEILKRYLERRFEFNAAEQTTTEIINNLKLQKVPSYDGFRNFFTQADLVKYAKFTPSSDEMEKAVDVAKELIDKTKPQTEERETNK</sequence>
<dbReference type="InterPro" id="IPR025738">
    <property type="entry name" value="BatD"/>
</dbReference>
<comment type="caution">
    <text evidence="2">The sequence shown here is derived from an EMBL/GenBank/DDBJ whole genome shotgun (WGS) entry which is preliminary data.</text>
</comment>
<accession>A0A9C9ENN8</accession>
<dbReference type="Pfam" id="PF13584">
    <property type="entry name" value="BatD"/>
    <property type="match status" value="1"/>
</dbReference>
<gene>
    <name evidence="2" type="ORF">ENI34_09180</name>
</gene>
<reference evidence="2" key="1">
    <citation type="journal article" date="2020" name="mSystems">
        <title>Genome- and Community-Level Interaction Insights into Carbon Utilization and Element Cycling Functions of Hydrothermarchaeota in Hydrothermal Sediment.</title>
        <authorList>
            <person name="Zhou Z."/>
            <person name="Liu Y."/>
            <person name="Xu W."/>
            <person name="Pan J."/>
            <person name="Luo Z.H."/>
            <person name="Li M."/>
        </authorList>
    </citation>
    <scope>NUCLEOTIDE SEQUENCE</scope>
    <source>
        <strain evidence="2">HyVt-388</strain>
    </source>
</reference>
<dbReference type="EMBL" id="DRIG01000095">
    <property type="protein sequence ID" value="HEC79290.1"/>
    <property type="molecule type" value="Genomic_DNA"/>
</dbReference>
<evidence type="ECO:0000313" key="2">
    <source>
        <dbReference type="EMBL" id="HEC79290.1"/>
    </source>
</evidence>
<name>A0A9C9ENN8_UNCW3</name>
<evidence type="ECO:0000256" key="1">
    <source>
        <dbReference type="SAM" id="Phobius"/>
    </source>
</evidence>
<keyword evidence="1" id="KW-0472">Membrane</keyword>
<feature type="transmembrane region" description="Helical" evidence="1">
    <location>
        <begin position="139"/>
        <end position="159"/>
    </location>
</feature>
<organism evidence="2 3">
    <name type="scientific">candidate division WOR-3 bacterium</name>
    <dbReference type="NCBI Taxonomy" id="2052148"/>
    <lineage>
        <taxon>Bacteria</taxon>
        <taxon>Bacteria division WOR-3</taxon>
    </lineage>
</organism>
<dbReference type="Proteomes" id="UP000885826">
    <property type="component" value="Unassembled WGS sequence"/>
</dbReference>
<keyword evidence="1" id="KW-1133">Transmembrane helix</keyword>
<evidence type="ECO:0008006" key="4">
    <source>
        <dbReference type="Google" id="ProtNLM"/>
    </source>
</evidence>
<protein>
    <recommendedName>
        <fullName evidence="4">Protein BatD</fullName>
    </recommendedName>
</protein>
<keyword evidence="1" id="KW-0812">Transmembrane</keyword>
<dbReference type="AlphaFoldDB" id="A0A9C9ENN8"/>